<dbReference type="Pfam" id="PF07842">
    <property type="entry name" value="GCFC"/>
    <property type="match status" value="1"/>
</dbReference>
<feature type="compositionally biased region" description="Basic and acidic residues" evidence="2">
    <location>
        <begin position="263"/>
        <end position="281"/>
    </location>
</feature>
<dbReference type="AlphaFoldDB" id="A0AAD2H2Z9"/>
<sequence>MPRRKAGSSRRNDWTKAPAFVSGDAGQQKMEVDEEEGDGDEDEDSDDGEEPELSKPPSPRIREEEDDMDERPRMGMGMGGIGSRAPALPEDSDAPMSFNSPPKAGIGSSKAGGGIGSSRLAGSSSSAFSKGGLGSAFAKSGLSAFSKASEEPPPASAAGMGSRGGIGAHAPPPPPVVEDEIPPSFGSRKPSFVRNSSSSSKPAAPLSSSEQMHFNKISGSIGARLLSKMGWQSGAGLGASGEGIVTPVESKLRPQKMGMGYRGFKEKTDQSKAEARRRGEAVSDEESETPAMRKARKKDKEAKEKRSDVWKRPQRVKTKVEHKTYEQIIAAAGEDVGASSLGQIIDATGAELREVSSITDISLKSTWSPSNDPTRIPEVRHNIRLIAEDCKKDLDGLAREAKALDDRKQWIVREDARLRKKVEEEADLIARLQQVHIVANEIDSKSKELASSYEPSLDSFSPLFYKLSDQFGPELEKYRLDEIAVAAIAPLLRRLVTAWNPLESPGDFVSTFRTWRNVLRIKEEQAKTVENQVDVYGTKSIAPVQIEKPMTPFESLLWNVWLPKVRTAINNDWTPYTPQPAVKLYEVWASFLPAFIRDNLLDQLVLPKVKKAVAEWNAKRANGSLRSLVFPWLPHLGLRTEDLIGDAQRKLKSVLRSWNCGEDMPEDLTAWREVFDAKEWDAMLLKYVVPKLGALLREDFHVNPRDQDMAPLSKVIQWSGVIRPSIFSQILETEFIPKWLDVLHLLLVTPGVSYEEVAQWFSRWKESFPENVQAMPGISQGFTRGLQLMNKAIELGPDAPTKLARPDFVAEMAAAGVAAKTAAVPKAARPSARKYEITFRSIVEEFAASHNLLFMPTGKAHEISRVPLFRVSRTVDGKDGLLVYLLDDAVWAPSADGGGAYRAIPLEDMVARAS</sequence>
<evidence type="ECO:0000256" key="1">
    <source>
        <dbReference type="ARBA" id="ARBA00010900"/>
    </source>
</evidence>
<dbReference type="EMBL" id="CAVNYO010000118">
    <property type="protein sequence ID" value="CAK5267229.1"/>
    <property type="molecule type" value="Genomic_DNA"/>
</dbReference>
<evidence type="ECO:0000313" key="5">
    <source>
        <dbReference type="Proteomes" id="UP001295794"/>
    </source>
</evidence>
<dbReference type="SMART" id="SM00443">
    <property type="entry name" value="G_patch"/>
    <property type="match status" value="1"/>
</dbReference>
<dbReference type="Pfam" id="PF01585">
    <property type="entry name" value="G-patch"/>
    <property type="match status" value="1"/>
</dbReference>
<feature type="compositionally biased region" description="Acidic residues" evidence="2">
    <location>
        <begin position="32"/>
        <end position="51"/>
    </location>
</feature>
<feature type="compositionally biased region" description="Basic and acidic residues" evidence="2">
    <location>
        <begin position="298"/>
        <end position="311"/>
    </location>
</feature>
<dbReference type="Proteomes" id="UP001295794">
    <property type="component" value="Unassembled WGS sequence"/>
</dbReference>
<name>A0AAD2H2Z9_9AGAR</name>
<reference evidence="4" key="1">
    <citation type="submission" date="2023-11" db="EMBL/GenBank/DDBJ databases">
        <authorList>
            <person name="De Vega J J."/>
            <person name="De Vega J J."/>
        </authorList>
    </citation>
    <scope>NUCLEOTIDE SEQUENCE</scope>
</reference>
<dbReference type="InterPro" id="IPR045211">
    <property type="entry name" value="TFP11/STIP/Ntr1"/>
</dbReference>
<dbReference type="GO" id="GO:0000390">
    <property type="term" value="P:spliceosomal complex disassembly"/>
    <property type="evidence" value="ECO:0007669"/>
    <property type="project" value="InterPro"/>
</dbReference>
<comment type="caution">
    <text evidence="4">The sequence shown here is derived from an EMBL/GenBank/DDBJ whole genome shotgun (WGS) entry which is preliminary data.</text>
</comment>
<evidence type="ECO:0000259" key="3">
    <source>
        <dbReference type="PROSITE" id="PS50174"/>
    </source>
</evidence>
<feature type="compositionally biased region" description="Low complexity" evidence="2">
    <location>
        <begin position="196"/>
        <end position="209"/>
    </location>
</feature>
<dbReference type="PROSITE" id="PS50174">
    <property type="entry name" value="G_PATCH"/>
    <property type="match status" value="1"/>
</dbReference>
<feature type="region of interest" description="Disordered" evidence="2">
    <location>
        <begin position="232"/>
        <end position="315"/>
    </location>
</feature>
<dbReference type="InterPro" id="IPR022783">
    <property type="entry name" value="GCFC_dom"/>
</dbReference>
<protein>
    <recommendedName>
        <fullName evidence="3">G-patch domain-containing protein</fullName>
    </recommendedName>
</protein>
<dbReference type="PANTHER" id="PTHR23329">
    <property type="entry name" value="TUFTELIN-INTERACTING PROTEIN 11-RELATED"/>
    <property type="match status" value="1"/>
</dbReference>
<feature type="compositionally biased region" description="Low complexity" evidence="2">
    <location>
        <begin position="117"/>
        <end position="147"/>
    </location>
</feature>
<feature type="domain" description="G-patch" evidence="3">
    <location>
        <begin position="218"/>
        <end position="264"/>
    </location>
</feature>
<proteinExistence type="inferred from homology"/>
<evidence type="ECO:0000256" key="2">
    <source>
        <dbReference type="SAM" id="MobiDB-lite"/>
    </source>
</evidence>
<feature type="region of interest" description="Disordered" evidence="2">
    <location>
        <begin position="1"/>
        <end position="211"/>
    </location>
</feature>
<accession>A0AAD2H2Z9</accession>
<dbReference type="GO" id="GO:0003676">
    <property type="term" value="F:nucleic acid binding"/>
    <property type="evidence" value="ECO:0007669"/>
    <property type="project" value="InterPro"/>
</dbReference>
<keyword evidence="5" id="KW-1185">Reference proteome</keyword>
<organism evidence="4 5">
    <name type="scientific">Mycena citricolor</name>
    <dbReference type="NCBI Taxonomy" id="2018698"/>
    <lineage>
        <taxon>Eukaryota</taxon>
        <taxon>Fungi</taxon>
        <taxon>Dikarya</taxon>
        <taxon>Basidiomycota</taxon>
        <taxon>Agaricomycotina</taxon>
        <taxon>Agaricomycetes</taxon>
        <taxon>Agaricomycetidae</taxon>
        <taxon>Agaricales</taxon>
        <taxon>Marasmiineae</taxon>
        <taxon>Mycenaceae</taxon>
        <taxon>Mycena</taxon>
    </lineage>
</organism>
<evidence type="ECO:0000313" key="4">
    <source>
        <dbReference type="EMBL" id="CAK5267229.1"/>
    </source>
</evidence>
<dbReference type="PANTHER" id="PTHR23329:SF1">
    <property type="entry name" value="TUFTELIN-INTERACTING PROTEIN 11"/>
    <property type="match status" value="1"/>
</dbReference>
<dbReference type="InterPro" id="IPR000467">
    <property type="entry name" value="G_patch_dom"/>
</dbReference>
<gene>
    <name evidence="4" type="ORF">MYCIT1_LOCUS9569</name>
</gene>
<comment type="similarity">
    <text evidence="1">Belongs to the TFP11/STIP family.</text>
</comment>
<dbReference type="GO" id="GO:0071008">
    <property type="term" value="C:U2-type post-mRNA release spliceosomal complex"/>
    <property type="evidence" value="ECO:0007669"/>
    <property type="project" value="TreeGrafter"/>
</dbReference>